<dbReference type="InterPro" id="IPR003399">
    <property type="entry name" value="Mce/MlaD"/>
</dbReference>
<proteinExistence type="predicted"/>
<feature type="domain" description="Mce/MlaD" evidence="2">
    <location>
        <begin position="39"/>
        <end position="116"/>
    </location>
</feature>
<dbReference type="PANTHER" id="PTHR36698">
    <property type="entry name" value="BLL5892 PROTEIN"/>
    <property type="match status" value="1"/>
</dbReference>
<dbReference type="EMBL" id="JALQCW010000097">
    <property type="protein sequence ID" value="MCK9801931.1"/>
    <property type="molecule type" value="Genomic_DNA"/>
</dbReference>
<evidence type="ECO:0000313" key="3">
    <source>
        <dbReference type="EMBL" id="MCK9801931.1"/>
    </source>
</evidence>
<accession>A0A9X1Z1K2</accession>
<dbReference type="Pfam" id="PF02470">
    <property type="entry name" value="MlaD"/>
    <property type="match status" value="1"/>
</dbReference>
<dbReference type="PANTHER" id="PTHR36698:SF2">
    <property type="entry name" value="MCE_MLAD DOMAIN-CONTAINING PROTEIN"/>
    <property type="match status" value="1"/>
</dbReference>
<protein>
    <submittedName>
        <fullName evidence="3">MCE family protein</fullName>
    </submittedName>
</protein>
<keyword evidence="1" id="KW-0472">Membrane</keyword>
<dbReference type="Proteomes" id="UP001155059">
    <property type="component" value="Unassembled WGS sequence"/>
</dbReference>
<comment type="caution">
    <text evidence="3">The sequence shown here is derived from an EMBL/GenBank/DDBJ whole genome shotgun (WGS) entry which is preliminary data.</text>
</comment>
<feature type="transmembrane region" description="Helical" evidence="1">
    <location>
        <begin position="7"/>
        <end position="29"/>
    </location>
</feature>
<dbReference type="RefSeq" id="WP_268267085.1">
    <property type="nucleotide sequence ID" value="NZ_JALQCW010000097.1"/>
</dbReference>
<name>A0A9X1Z1K2_9PSED</name>
<evidence type="ECO:0000256" key="1">
    <source>
        <dbReference type="SAM" id="Phobius"/>
    </source>
</evidence>
<dbReference type="AlphaFoldDB" id="A0A9X1Z1K2"/>
<reference evidence="3 4" key="1">
    <citation type="journal article" date="2022" name="Int. J. Syst. Evol. Microbiol.">
        <title>Pseudomonas aegrilactucae sp. nov. and Pseudomonas morbosilactucae sp. nov., pathogens causing bacterial rot of lettuce in Japan.</title>
        <authorList>
            <person name="Sawada H."/>
            <person name="Fujikawa T."/>
            <person name="Satou M."/>
        </authorList>
    </citation>
    <scope>NUCLEOTIDE SEQUENCE [LARGE SCALE GENOMIC DNA]</scope>
    <source>
        <strain evidence="3 4">MAFF 302030</strain>
    </source>
</reference>
<reference evidence="3 4" key="2">
    <citation type="journal article" date="2023" name="Plant Pathol.">
        <title>Dismantling and reorganizing Pseudomonas marginalis sensu#lato.</title>
        <authorList>
            <person name="Sawada H."/>
            <person name="Fujikawa T."/>
            <person name="Satou M."/>
        </authorList>
    </citation>
    <scope>NUCLEOTIDE SEQUENCE [LARGE SCALE GENOMIC DNA]</scope>
    <source>
        <strain evidence="3 4">MAFF 302030</strain>
    </source>
</reference>
<evidence type="ECO:0000313" key="4">
    <source>
        <dbReference type="Proteomes" id="UP001155059"/>
    </source>
</evidence>
<gene>
    <name evidence="3" type="ORF">M1B34_30785</name>
</gene>
<sequence length="312" mass="33507">METRAHHVLIGLFTVIVVAGALLFGLWLAKSSVDSAFQDYEVVFNEAVSGLSKGSSVQYSGIKVGDVVSLRLDPKDPRRVLARIRLGGETPIKEDTQAKLALNGITGTSIIQLSGGTPQSPALKGKGGHLPTIVASPSPIARLLNNSNDLMTSVNLLLHNANRLFSPENIDRVSTTLANLEQTTGTIADQRDDIRLALQQLVVISKQAGKTLEQTSALMRNANGLLNEQGKQMFTSAEHAMHSLERSTATIDQLLSSNKESLNTGIQGLNGLAPAVRELRDTLSSLRAITRRLEANPGGYLLGNEKNKEFTP</sequence>
<keyword evidence="1" id="KW-0812">Transmembrane</keyword>
<evidence type="ECO:0000259" key="2">
    <source>
        <dbReference type="Pfam" id="PF02470"/>
    </source>
</evidence>
<keyword evidence="1" id="KW-1133">Transmembrane helix</keyword>
<organism evidence="3 4">
    <name type="scientific">Pseudomonas morbosilactucae</name>
    <dbReference type="NCBI Taxonomy" id="2938197"/>
    <lineage>
        <taxon>Bacteria</taxon>
        <taxon>Pseudomonadati</taxon>
        <taxon>Pseudomonadota</taxon>
        <taxon>Gammaproteobacteria</taxon>
        <taxon>Pseudomonadales</taxon>
        <taxon>Pseudomonadaceae</taxon>
        <taxon>Pseudomonas</taxon>
    </lineage>
</organism>